<comment type="caution">
    <text evidence="1">The sequence shown here is derived from an EMBL/GenBank/DDBJ whole genome shotgun (WGS) entry which is preliminary data.</text>
</comment>
<dbReference type="EMBL" id="JBHTIS010001731">
    <property type="protein sequence ID" value="MFD1048675.1"/>
    <property type="molecule type" value="Genomic_DNA"/>
</dbReference>
<proteinExistence type="predicted"/>
<dbReference type="SUPFAM" id="SSF55136">
    <property type="entry name" value="Probable bacterial effector-binding domain"/>
    <property type="match status" value="1"/>
</dbReference>
<protein>
    <recommendedName>
        <fullName evidence="3">AraC family transcriptional regulator</fullName>
    </recommendedName>
</protein>
<keyword evidence="2" id="KW-1185">Reference proteome</keyword>
<reference evidence="2" key="1">
    <citation type="journal article" date="2019" name="Int. J. Syst. Evol. Microbiol.">
        <title>The Global Catalogue of Microorganisms (GCM) 10K type strain sequencing project: providing services to taxonomists for standard genome sequencing and annotation.</title>
        <authorList>
            <consortium name="The Broad Institute Genomics Platform"/>
            <consortium name="The Broad Institute Genome Sequencing Center for Infectious Disease"/>
            <person name="Wu L."/>
            <person name="Ma J."/>
        </authorList>
    </citation>
    <scope>NUCLEOTIDE SEQUENCE [LARGE SCALE GENOMIC DNA]</scope>
    <source>
        <strain evidence="2">JCM 31486</strain>
    </source>
</reference>
<evidence type="ECO:0000313" key="1">
    <source>
        <dbReference type="EMBL" id="MFD1048675.1"/>
    </source>
</evidence>
<gene>
    <name evidence="1" type="ORF">ACFQ1S_25665</name>
</gene>
<sequence length="128" mass="14623">MRTATPIMFRRVPDELPAMQRAWAEFENLVGLRGHRFYGVFDENAVEYHVCAEIRPDDPADRFGLEVGELAGGAYARMVLKGDPPEVYGGIGPGFEALRSTVERDRGRHDVEFYRRRDEIELWVPVSP</sequence>
<accession>A0ABW3MD95</accession>
<organism evidence="1 2">
    <name type="scientific">Kibdelosporangium lantanae</name>
    <dbReference type="NCBI Taxonomy" id="1497396"/>
    <lineage>
        <taxon>Bacteria</taxon>
        <taxon>Bacillati</taxon>
        <taxon>Actinomycetota</taxon>
        <taxon>Actinomycetes</taxon>
        <taxon>Pseudonocardiales</taxon>
        <taxon>Pseudonocardiaceae</taxon>
        <taxon>Kibdelosporangium</taxon>
    </lineage>
</organism>
<name>A0ABW3MD95_9PSEU</name>
<evidence type="ECO:0008006" key="3">
    <source>
        <dbReference type="Google" id="ProtNLM"/>
    </source>
</evidence>
<dbReference type="Proteomes" id="UP001597045">
    <property type="component" value="Unassembled WGS sequence"/>
</dbReference>
<dbReference type="InterPro" id="IPR011256">
    <property type="entry name" value="Reg_factor_effector_dom_sf"/>
</dbReference>
<evidence type="ECO:0000313" key="2">
    <source>
        <dbReference type="Proteomes" id="UP001597045"/>
    </source>
</evidence>
<dbReference type="Gene3D" id="3.20.80.10">
    <property type="entry name" value="Regulatory factor, effector binding domain"/>
    <property type="match status" value="1"/>
</dbReference>